<accession>A0A833VBQ9</accession>
<reference evidence="1" key="1">
    <citation type="submission" date="2020-01" db="EMBL/GenBank/DDBJ databases">
        <title>Genome sequence of Kobresia littledalei, the first chromosome-level genome in the family Cyperaceae.</title>
        <authorList>
            <person name="Qu G."/>
        </authorList>
    </citation>
    <scope>NUCLEOTIDE SEQUENCE</scope>
    <source>
        <strain evidence="1">C.B.Clarke</strain>
        <tissue evidence="1">Leaf</tissue>
    </source>
</reference>
<gene>
    <name evidence="1" type="ORF">FCM35_KLT02334</name>
</gene>
<dbReference type="Proteomes" id="UP000623129">
    <property type="component" value="Unassembled WGS sequence"/>
</dbReference>
<dbReference type="EMBL" id="SWLB01000011">
    <property type="protein sequence ID" value="KAF3332757.1"/>
    <property type="molecule type" value="Genomic_DNA"/>
</dbReference>
<sequence length="174" mass="20137">MGRGKIALSMNTSPGSFTTANIRDRTAERAGPIGYGSTAPKEGDQMSIERSQSYDVRELSMEERIIKPSLFAYLTEMEWSQWVPCACRLSRSWDPTFYFIFFIKRTLGNLWYPPISLRNQQEDWEEIEKKIGCCQVEELIEEAQDELRLITKLAGTFLVLSRFINADYLIQQQC</sequence>
<keyword evidence="2" id="KW-1185">Reference proteome</keyword>
<organism evidence="1 2">
    <name type="scientific">Carex littledalei</name>
    <dbReference type="NCBI Taxonomy" id="544730"/>
    <lineage>
        <taxon>Eukaryota</taxon>
        <taxon>Viridiplantae</taxon>
        <taxon>Streptophyta</taxon>
        <taxon>Embryophyta</taxon>
        <taxon>Tracheophyta</taxon>
        <taxon>Spermatophyta</taxon>
        <taxon>Magnoliopsida</taxon>
        <taxon>Liliopsida</taxon>
        <taxon>Poales</taxon>
        <taxon>Cyperaceae</taxon>
        <taxon>Cyperoideae</taxon>
        <taxon>Cariceae</taxon>
        <taxon>Carex</taxon>
        <taxon>Carex subgen. Euthyceras</taxon>
    </lineage>
</organism>
<comment type="caution">
    <text evidence="1">The sequence shown here is derived from an EMBL/GenBank/DDBJ whole genome shotgun (WGS) entry which is preliminary data.</text>
</comment>
<protein>
    <submittedName>
        <fullName evidence="1">Putative NADH dehydrogenase</fullName>
    </submittedName>
</protein>
<evidence type="ECO:0000313" key="2">
    <source>
        <dbReference type="Proteomes" id="UP000623129"/>
    </source>
</evidence>
<dbReference type="OrthoDB" id="286811at2759"/>
<proteinExistence type="predicted"/>
<evidence type="ECO:0000313" key="1">
    <source>
        <dbReference type="EMBL" id="KAF3332757.1"/>
    </source>
</evidence>
<name>A0A833VBQ9_9POAL</name>
<dbReference type="AlphaFoldDB" id="A0A833VBQ9"/>